<dbReference type="EMBL" id="JANIIK010000036">
    <property type="protein sequence ID" value="KAJ3612000.1"/>
    <property type="molecule type" value="Genomic_DNA"/>
</dbReference>
<evidence type="ECO:0000259" key="2">
    <source>
        <dbReference type="Pfam" id="PF00135"/>
    </source>
</evidence>
<dbReference type="OrthoDB" id="3200163at2759"/>
<dbReference type="Gene3D" id="3.40.50.1820">
    <property type="entry name" value="alpha/beta hydrolase"/>
    <property type="match status" value="2"/>
</dbReference>
<gene>
    <name evidence="3" type="ORF">NHX12_020279</name>
</gene>
<dbReference type="InterPro" id="IPR002018">
    <property type="entry name" value="CarbesteraseB"/>
</dbReference>
<sequence>MCTLSFAVLSTVASQDSLRSLGVRDRLEPVSTSSRFRNFAVPREPPELRVGPLVLTENGAIRGVTVDRAHVFYGVPYADPPLGAYRWKPPRPASPWRGEYQAQEPRACCMQRCGGPHSDPCPTQVTHTHMHINTHSLTHPHTHPHTHTLTQTQHVYTHTHNTHTHTHSMLSHTRVRVPLRVSEDCLYLNIFTPRGVNFSAPRPRPLLPVLLWIHGGDFIAGSASKPLYDGRFISNSTRALVVSVEYRLGAFGFLVSGRNPMLSATGNYGILDQQAALLWVQKNIDRFSGDPSQVTLFGESAGAQSVGLHLVMPSSQPLFRRASLQSLPFNIPFKSRHEALRLGKAFSREANCSVSDIVCLLSLSPQDVLAAQMKTSAKVVNPFRFLEVFETWGPPVSGVGCVAYVAAIFKQHALKILQRYLPLYRDPDRRGMLAQIVTDYIFLCPARRAARALKESPVWMYVFDHVASDPLVWSGVTSCYRHVCHGAELPFLFGSAPVAGFTVTPEEELLTDHMLCYWGAFTRHGEPSPAPSPGPAPSCGAAPAWPRYDSRRLMMNLTTPSHAHTGRRDAVCDFWDKLGLY</sequence>
<dbReference type="PANTHER" id="PTHR45570:SF1">
    <property type="entry name" value="CARBOXYLIC ESTER HYDROLASE"/>
    <property type="match status" value="1"/>
</dbReference>
<feature type="domain" description="Carboxylesterase type B" evidence="2">
    <location>
        <begin position="428"/>
        <end position="575"/>
    </location>
</feature>
<evidence type="ECO:0000313" key="3">
    <source>
        <dbReference type="EMBL" id="KAJ3612000.1"/>
    </source>
</evidence>
<comment type="caution">
    <text evidence="3">The sequence shown here is derived from an EMBL/GenBank/DDBJ whole genome shotgun (WGS) entry which is preliminary data.</text>
</comment>
<name>A0A9Q0ERA7_9TELE</name>
<keyword evidence="4" id="KW-1185">Reference proteome</keyword>
<protein>
    <recommendedName>
        <fullName evidence="2">Carboxylesterase type B domain-containing protein</fullName>
    </recommendedName>
</protein>
<proteinExistence type="inferred from homology"/>
<dbReference type="SUPFAM" id="SSF53474">
    <property type="entry name" value="alpha/beta-Hydrolases"/>
    <property type="match status" value="1"/>
</dbReference>
<dbReference type="PANTHER" id="PTHR45570">
    <property type="entry name" value="CARBOXYLIC ESTER HYDROLASE"/>
    <property type="match status" value="1"/>
</dbReference>
<dbReference type="Proteomes" id="UP001148018">
    <property type="component" value="Unassembled WGS sequence"/>
</dbReference>
<evidence type="ECO:0000313" key="4">
    <source>
        <dbReference type="Proteomes" id="UP001148018"/>
    </source>
</evidence>
<comment type="similarity">
    <text evidence="1">Belongs to the type-B carboxylesterase/lipase family.</text>
</comment>
<feature type="domain" description="Carboxylesterase type B" evidence="2">
    <location>
        <begin position="52"/>
        <end position="381"/>
    </location>
</feature>
<accession>A0A9Q0ERA7</accession>
<dbReference type="InterPro" id="IPR019819">
    <property type="entry name" value="Carboxylesterase_B_CS"/>
</dbReference>
<dbReference type="PROSITE" id="PS00941">
    <property type="entry name" value="CARBOXYLESTERASE_B_2"/>
    <property type="match status" value="1"/>
</dbReference>
<dbReference type="InterPro" id="IPR029058">
    <property type="entry name" value="AB_hydrolase_fold"/>
</dbReference>
<organism evidence="3 4">
    <name type="scientific">Muraenolepis orangiensis</name>
    <name type="common">Patagonian moray cod</name>
    <dbReference type="NCBI Taxonomy" id="630683"/>
    <lineage>
        <taxon>Eukaryota</taxon>
        <taxon>Metazoa</taxon>
        <taxon>Chordata</taxon>
        <taxon>Craniata</taxon>
        <taxon>Vertebrata</taxon>
        <taxon>Euteleostomi</taxon>
        <taxon>Actinopterygii</taxon>
        <taxon>Neopterygii</taxon>
        <taxon>Teleostei</taxon>
        <taxon>Neoteleostei</taxon>
        <taxon>Acanthomorphata</taxon>
        <taxon>Zeiogadaria</taxon>
        <taxon>Gadariae</taxon>
        <taxon>Gadiformes</taxon>
        <taxon>Muraenolepidoidei</taxon>
        <taxon>Muraenolepididae</taxon>
        <taxon>Muraenolepis</taxon>
    </lineage>
</organism>
<dbReference type="Pfam" id="PF00135">
    <property type="entry name" value="COesterase"/>
    <property type="match status" value="2"/>
</dbReference>
<dbReference type="AlphaFoldDB" id="A0A9Q0ERA7"/>
<evidence type="ECO:0000256" key="1">
    <source>
        <dbReference type="ARBA" id="ARBA00005964"/>
    </source>
</evidence>
<reference evidence="3" key="1">
    <citation type="submission" date="2022-07" db="EMBL/GenBank/DDBJ databases">
        <title>Chromosome-level genome of Muraenolepis orangiensis.</title>
        <authorList>
            <person name="Kim J."/>
        </authorList>
    </citation>
    <scope>NUCLEOTIDE SEQUENCE</scope>
    <source>
        <strain evidence="3">KU_S4_2022</strain>
        <tissue evidence="3">Muscle</tissue>
    </source>
</reference>